<feature type="compositionally biased region" description="Low complexity" evidence="2">
    <location>
        <begin position="79"/>
        <end position="92"/>
    </location>
</feature>
<evidence type="ECO:0000259" key="4">
    <source>
        <dbReference type="PROSITE" id="PS50234"/>
    </source>
</evidence>
<dbReference type="InterPro" id="IPR001841">
    <property type="entry name" value="Znf_RING"/>
</dbReference>
<feature type="compositionally biased region" description="Low complexity" evidence="2">
    <location>
        <begin position="55"/>
        <end position="66"/>
    </location>
</feature>
<dbReference type="InterPro" id="IPR057427">
    <property type="entry name" value="WAV3_C"/>
</dbReference>
<dbReference type="InterPro" id="IPR051266">
    <property type="entry name" value="CLCR"/>
</dbReference>
<organism evidence="5 6">
    <name type="scientific">Cucurbita moschata</name>
    <name type="common">Winter crookneck squash</name>
    <name type="synonym">Cucurbita pepo var. moschata</name>
    <dbReference type="NCBI Taxonomy" id="3662"/>
    <lineage>
        <taxon>Eukaryota</taxon>
        <taxon>Viridiplantae</taxon>
        <taxon>Streptophyta</taxon>
        <taxon>Embryophyta</taxon>
        <taxon>Tracheophyta</taxon>
        <taxon>Spermatophyta</taxon>
        <taxon>Magnoliopsida</taxon>
        <taxon>eudicotyledons</taxon>
        <taxon>Gunneridae</taxon>
        <taxon>Pentapetalae</taxon>
        <taxon>rosids</taxon>
        <taxon>fabids</taxon>
        <taxon>Cucurbitales</taxon>
        <taxon>Cucurbitaceae</taxon>
        <taxon>Cucurbiteae</taxon>
        <taxon>Cucurbita</taxon>
    </lineage>
</organism>
<dbReference type="GO" id="GO:0008270">
    <property type="term" value="F:zinc ion binding"/>
    <property type="evidence" value="ECO:0007669"/>
    <property type="project" value="UniProtKB-KW"/>
</dbReference>
<dbReference type="Gene3D" id="3.40.50.410">
    <property type="entry name" value="von Willebrand factor, type A domain"/>
    <property type="match status" value="1"/>
</dbReference>
<feature type="region of interest" description="Disordered" evidence="2">
    <location>
        <begin position="194"/>
        <end position="227"/>
    </location>
</feature>
<dbReference type="AlphaFoldDB" id="A0A6J1HF60"/>
<dbReference type="PROSITE" id="PS50089">
    <property type="entry name" value="ZF_RING_2"/>
    <property type="match status" value="1"/>
</dbReference>
<keyword evidence="1" id="KW-0479">Metal-binding</keyword>
<dbReference type="InterPro" id="IPR013083">
    <property type="entry name" value="Znf_RING/FYVE/PHD"/>
</dbReference>
<name>A0A6J1HF60_CUCMO</name>
<evidence type="ECO:0000256" key="2">
    <source>
        <dbReference type="SAM" id="MobiDB-lite"/>
    </source>
</evidence>
<proteinExistence type="predicted"/>
<feature type="compositionally biased region" description="Acidic residues" evidence="2">
    <location>
        <begin position="216"/>
        <end position="227"/>
    </location>
</feature>
<keyword evidence="5" id="KW-1185">Reference proteome</keyword>
<dbReference type="SUPFAM" id="SSF53300">
    <property type="entry name" value="vWA-like"/>
    <property type="match status" value="1"/>
</dbReference>
<dbReference type="SUPFAM" id="SSF57850">
    <property type="entry name" value="RING/U-box"/>
    <property type="match status" value="1"/>
</dbReference>
<dbReference type="SMART" id="SM00184">
    <property type="entry name" value="RING"/>
    <property type="match status" value="1"/>
</dbReference>
<keyword evidence="1" id="KW-0863">Zinc-finger</keyword>
<feature type="domain" description="VWFA" evidence="4">
    <location>
        <begin position="303"/>
        <end position="449"/>
    </location>
</feature>
<dbReference type="Pfam" id="PF13639">
    <property type="entry name" value="zf-RING_2"/>
    <property type="match status" value="1"/>
</dbReference>
<accession>A0A6J1HF60</accession>
<dbReference type="SMART" id="SM00327">
    <property type="entry name" value="VWA"/>
    <property type="match status" value="1"/>
</dbReference>
<dbReference type="GeneID" id="111463407"/>
<feature type="region of interest" description="Disordered" evidence="2">
    <location>
        <begin position="642"/>
        <end position="661"/>
    </location>
</feature>
<feature type="compositionally biased region" description="Polar residues" evidence="2">
    <location>
        <begin position="30"/>
        <end position="42"/>
    </location>
</feature>
<feature type="compositionally biased region" description="Polar residues" evidence="2">
    <location>
        <begin position="67"/>
        <end position="78"/>
    </location>
</feature>
<gene>
    <name evidence="6" type="primary">LOC111463407</name>
</gene>
<reference evidence="6" key="1">
    <citation type="submission" date="2025-08" db="UniProtKB">
        <authorList>
            <consortium name="RefSeq"/>
        </authorList>
    </citation>
    <scope>IDENTIFICATION</scope>
    <source>
        <tissue evidence="6">Young leaves</tissue>
    </source>
</reference>
<dbReference type="KEGG" id="cmos:111463407"/>
<dbReference type="PANTHER" id="PTHR10579:SF59">
    <property type="entry name" value="E3 UBIQUITIN-PROTEIN LIGASE EDA40-RELATED"/>
    <property type="match status" value="1"/>
</dbReference>
<evidence type="ECO:0000313" key="5">
    <source>
        <dbReference type="Proteomes" id="UP000504609"/>
    </source>
</evidence>
<dbReference type="PANTHER" id="PTHR10579">
    <property type="entry name" value="CALCIUM-ACTIVATED CHLORIDE CHANNEL REGULATOR"/>
    <property type="match status" value="1"/>
</dbReference>
<evidence type="ECO:0000259" key="3">
    <source>
        <dbReference type="PROSITE" id="PS50089"/>
    </source>
</evidence>
<feature type="compositionally biased region" description="Polar residues" evidence="2">
    <location>
        <begin position="643"/>
        <end position="653"/>
    </location>
</feature>
<feature type="region of interest" description="Disordered" evidence="2">
    <location>
        <begin position="30"/>
        <end position="92"/>
    </location>
</feature>
<keyword evidence="1" id="KW-0862">Zinc</keyword>
<feature type="domain" description="RING-type" evidence="3">
    <location>
        <begin position="108"/>
        <end position="153"/>
    </location>
</feature>
<evidence type="ECO:0000256" key="1">
    <source>
        <dbReference type="PROSITE-ProRule" id="PRU00175"/>
    </source>
</evidence>
<dbReference type="RefSeq" id="XP_022963106.1">
    <property type="nucleotide sequence ID" value="XM_023107338.1"/>
</dbReference>
<dbReference type="PROSITE" id="PS50234">
    <property type="entry name" value="VWFA"/>
    <property type="match status" value="1"/>
</dbReference>
<dbReference type="InterPro" id="IPR002035">
    <property type="entry name" value="VWF_A"/>
</dbReference>
<protein>
    <submittedName>
        <fullName evidence="6">Uncharacterized protein LOC111463407</fullName>
    </submittedName>
</protein>
<dbReference type="Proteomes" id="UP000504609">
    <property type="component" value="Unplaced"/>
</dbReference>
<dbReference type="Pfam" id="PF13519">
    <property type="entry name" value="VWA_2"/>
    <property type="match status" value="1"/>
</dbReference>
<dbReference type="InterPro" id="IPR036465">
    <property type="entry name" value="vWFA_dom_sf"/>
</dbReference>
<dbReference type="Pfam" id="PF25243">
    <property type="entry name" value="WAV3_C"/>
    <property type="match status" value="1"/>
</dbReference>
<evidence type="ECO:0000313" key="6">
    <source>
        <dbReference type="RefSeq" id="XP_022963106.1"/>
    </source>
</evidence>
<dbReference type="Gene3D" id="3.30.40.10">
    <property type="entry name" value="Zinc/RING finger domain, C3HC4 (zinc finger)"/>
    <property type="match status" value="1"/>
</dbReference>
<sequence length="705" mass="76690">MAGWRRAFCTSIPKHTDTNEAQTPRITTSKFGFFSNPSTPRSQPEPPGLGLRCRTSVATDSADSSTPNLNQKKSSGSRFFQFSNPSSPKSPSSFSFVKAGLRLSKSRCGICLQSVRRGQGTAIFTSECSHSFHFPCISAHIKKHRTVACPVCSSLWNDAPLLDNQNPQNQPIHTEKTRGVQPIKLGEMKSKPLKVYNDDEPLMSPTSGGRFNPIPESDENDDDEEQDSAVEFQGFFAKSALLASPRLRNIVKNVEVSLLPEAAVVAAGRGYETYAVVLKVKAPARSVTTSSSPTNRNLRPPIDLVTVLDVSASANSVKLQMVKRTMRLILSSLSCSDRLSIVAFSSSSKRLLSLRRMTSSGRLSARRIVDLLCEVGQGACVNDAIKKAAKVLEDRRERNPAASIILISDGQDDLVGASYSGNSKRSAPVVCSTRFSHLEIPVHAISFGDGPAPPEDALAKCVSGMLSVVVQDLRLQLGFVSGSSPAEIAAVYSLSSRPTALEPGSIRIGDLSSEEIREMLVELKVPISSLGTCPLLSVRSTFRDTSSQSQGLICSKQVIPVPRPRAVRSSGSNIERLRNLHVTIRAVAESQRLMEHHDFSSAQHLLSSARALLMKQSGSTSASEYLKGLDAESAALSRRKQVHMQSQRQNQNIMGGRDASRVDEKYEPLTPTSAWRAAERLAKVAIMRKSMNRVSDLHGFEDARF</sequence>